<evidence type="ECO:0000313" key="3">
    <source>
        <dbReference type="EMBL" id="KAA1261062.1"/>
    </source>
</evidence>
<comment type="caution">
    <text evidence="3">The sequence shown here is derived from an EMBL/GenBank/DDBJ whole genome shotgun (WGS) entry which is preliminary data.</text>
</comment>
<feature type="domain" description="DUF7932" evidence="2">
    <location>
        <begin position="322"/>
        <end position="449"/>
    </location>
</feature>
<reference evidence="3 4" key="1">
    <citation type="submission" date="2019-08" db="EMBL/GenBank/DDBJ databases">
        <title>Deep-cultivation of Planctomycetes and their phenomic and genomic characterization uncovers novel biology.</title>
        <authorList>
            <person name="Wiegand S."/>
            <person name="Jogler M."/>
            <person name="Boedeker C."/>
            <person name="Pinto D."/>
            <person name="Vollmers J."/>
            <person name="Rivas-Marin E."/>
            <person name="Kohn T."/>
            <person name="Peeters S.H."/>
            <person name="Heuer A."/>
            <person name="Rast P."/>
            <person name="Oberbeckmann S."/>
            <person name="Bunk B."/>
            <person name="Jeske O."/>
            <person name="Meyerdierks A."/>
            <person name="Storesund J.E."/>
            <person name="Kallscheuer N."/>
            <person name="Luecker S."/>
            <person name="Lage O.M."/>
            <person name="Pohl T."/>
            <person name="Merkel B.J."/>
            <person name="Hornburger P."/>
            <person name="Mueller R.-W."/>
            <person name="Bruemmer F."/>
            <person name="Labrenz M."/>
            <person name="Spormann A.M."/>
            <person name="Op Den Camp H."/>
            <person name="Overmann J."/>
            <person name="Amann R."/>
            <person name="Jetten M.S.M."/>
            <person name="Mascher T."/>
            <person name="Medema M.H."/>
            <person name="Devos D.P."/>
            <person name="Kaster A.-K."/>
            <person name="Ovreas L."/>
            <person name="Rohde M."/>
            <person name="Galperin M.Y."/>
            <person name="Jogler C."/>
        </authorList>
    </citation>
    <scope>NUCLEOTIDE SEQUENCE [LARGE SCALE GENOMIC DNA]</scope>
    <source>
        <strain evidence="3 4">LF1</strain>
    </source>
</reference>
<feature type="region of interest" description="Disordered" evidence="1">
    <location>
        <begin position="149"/>
        <end position="202"/>
    </location>
</feature>
<dbReference type="OrthoDB" id="222231at2"/>
<feature type="region of interest" description="Disordered" evidence="1">
    <location>
        <begin position="1"/>
        <end position="75"/>
    </location>
</feature>
<dbReference type="InterPro" id="IPR057692">
    <property type="entry name" value="DUF7932"/>
</dbReference>
<dbReference type="EMBL" id="VRLW01000001">
    <property type="protein sequence ID" value="KAA1261062.1"/>
    <property type="molecule type" value="Genomic_DNA"/>
</dbReference>
<feature type="compositionally biased region" description="Polar residues" evidence="1">
    <location>
        <begin position="261"/>
        <end position="270"/>
    </location>
</feature>
<dbReference type="RefSeq" id="WP_068258191.1">
    <property type="nucleotide sequence ID" value="NZ_LWSK01000003.1"/>
</dbReference>
<keyword evidence="4" id="KW-1185">Reference proteome</keyword>
<feature type="compositionally biased region" description="Polar residues" evidence="1">
    <location>
        <begin position="1"/>
        <end position="13"/>
    </location>
</feature>
<dbReference type="Proteomes" id="UP000322699">
    <property type="component" value="Unassembled WGS sequence"/>
</dbReference>
<gene>
    <name evidence="3" type="ORF">LF1_36060</name>
</gene>
<feature type="compositionally biased region" description="Gly residues" evidence="1">
    <location>
        <begin position="149"/>
        <end position="163"/>
    </location>
</feature>
<evidence type="ECO:0000313" key="4">
    <source>
        <dbReference type="Proteomes" id="UP000322699"/>
    </source>
</evidence>
<evidence type="ECO:0000259" key="2">
    <source>
        <dbReference type="Pfam" id="PF25560"/>
    </source>
</evidence>
<feature type="compositionally biased region" description="Gly residues" evidence="1">
    <location>
        <begin position="176"/>
        <end position="187"/>
    </location>
</feature>
<name>A0A5B1CL49_9BACT</name>
<dbReference type="Pfam" id="PF25560">
    <property type="entry name" value="DUF7932"/>
    <property type="match status" value="1"/>
</dbReference>
<proteinExistence type="predicted"/>
<dbReference type="AlphaFoldDB" id="A0A5B1CL49"/>
<feature type="region of interest" description="Disordered" evidence="1">
    <location>
        <begin position="232"/>
        <end position="295"/>
    </location>
</feature>
<feature type="compositionally biased region" description="Gly residues" evidence="1">
    <location>
        <begin position="232"/>
        <end position="245"/>
    </location>
</feature>
<sequence length="1166" mass="129331">MSFQFESDNNTPHVTDAGRFASDGEMELLGSIEVYGKPGRRGQDGTSYRNSPRSPGATGSRGGDAGPATPGQSAGAVQCELTHAVQCELTHAVQGELTHTAIGSRQVRDRIQWLVRAQLPDGRLVPVERNVPIGDRGFLFIDGHGGSGGNGGRAGNGGPGSQGYAGRNATRFTSGTNGGPGGDGGDAGQPSDGRDGGDGANVDLIVDHTETGLLMLVKGNLVGGDLGFAGEAGRGGQGGPGGPGGRSYHWTETRTSRDSNGRTVTRTIMRSNPGGINGRPGRSGRPSIYKAKDAKPGRTGRLTIGVRDGNGNIATYPSPFDLELVTFDIASEYAILEPDSIVSVDHIVIRNCGGMPTPANYTVRIFLQPDEWLICDEVDIVLHRSLAPGETYTFENDGLDFRIGDHVIDEPRSRSFRLRHPVSPQARLESGIARSFEQFENGENIRVSFPVELTPMTCLNSLAPGESTRLIWAVRNIGSETFDQKYLYRSVRSRLRLLGGDLHQDLIAFFDDEDSPFAVHVDGQTADWEKRVGELRPGESTIIETRIGILDKPGAVPYQGFAVGVDLDLQRPGTSDRSDQYRRVDYRKTFIRVSERYLREDGSRFLLVANEKTTTNDIEKWTQLADYFGSELDVWDVSYYGFLDLVRAVDEDQSLLKQWEGMTIIIPNNYYSTPAGRTVAFEQLAKSQFLRAAADYDINFYIVGDSRTGGAEMLATSLIPVGDEKTPKQLSSQKEFLKNVRRWNKYVAGNQSVVGGVTSGAQDIADASLGHVHEIDIDRRTFLFQPKEKWLVEEAKRLQRKLSKQDPLKRWIIVHRYDTGDTDTSWGFFKKRNVGKFEVHRTLDSTKGSVVLYEVDGIDAIDRGFINSQANKHGIFLALKFEDKIDRFIRLVSERTFPRYSEKYIERPMTDDEVREIGGELVDSILTDLYNEQKTARHCRTWGRGGIRAIMPKLNYLAERSLNYGVTHRQMLENELSLGLLYELLANLRYMAVQSRTIWDHAVFPTAFFKRSRAVSNYMIERSDRIATNIFGRAPSWWDKITSPGDDYDPFGSAKKKSPQGIERTTADARIKTIETELIQNKVPIETYAGSQNHPGLTYDPELLAESVRVISGKQYDALVQAERQATRRRYETEKAIQGERADLLVPIKTPKAQAIQEQKSIATPS</sequence>
<protein>
    <recommendedName>
        <fullName evidence="2">DUF7932 domain-containing protein</fullName>
    </recommendedName>
</protein>
<organism evidence="3 4">
    <name type="scientific">Rubripirellula obstinata</name>
    <dbReference type="NCBI Taxonomy" id="406547"/>
    <lineage>
        <taxon>Bacteria</taxon>
        <taxon>Pseudomonadati</taxon>
        <taxon>Planctomycetota</taxon>
        <taxon>Planctomycetia</taxon>
        <taxon>Pirellulales</taxon>
        <taxon>Pirellulaceae</taxon>
        <taxon>Rubripirellula</taxon>
    </lineage>
</organism>
<evidence type="ECO:0000256" key="1">
    <source>
        <dbReference type="SAM" id="MobiDB-lite"/>
    </source>
</evidence>
<feature type="compositionally biased region" description="Basic and acidic residues" evidence="1">
    <location>
        <begin position="249"/>
        <end position="260"/>
    </location>
</feature>
<feature type="compositionally biased region" description="Polar residues" evidence="1">
    <location>
        <begin position="44"/>
        <end position="53"/>
    </location>
</feature>
<accession>A0A5B1CL49</accession>